<proteinExistence type="predicted"/>
<reference evidence="1 2" key="1">
    <citation type="submission" date="2014-01" db="EMBL/GenBank/DDBJ databases">
        <authorList>
            <person name="Zhang G."/>
            <person name="Jin J."/>
            <person name="Li Z.J."/>
            <person name="Wang S.W."/>
            <person name="Chen S.J."/>
            <person name="Wang S.M."/>
            <person name="Wang X.T."/>
            <person name="Li Y.H."/>
            <person name="Wang J."/>
            <person name="Yang C.K."/>
            <person name="Wang L."/>
        </authorList>
    </citation>
    <scope>NUCLEOTIDE SEQUENCE [LARGE SCALE GENOMIC DNA]</scope>
</reference>
<evidence type="ECO:0000313" key="2">
    <source>
        <dbReference type="Proteomes" id="UP000024445"/>
    </source>
</evidence>
<gene>
    <name evidence="1" type="ORF">PS2_163</name>
</gene>
<dbReference type="CDD" id="cd14737">
    <property type="entry name" value="PAAR_1"/>
    <property type="match status" value="1"/>
</dbReference>
<name>A0A023W4Z3_9CAUD</name>
<dbReference type="RefSeq" id="YP_009030210.1">
    <property type="nucleotide sequence ID" value="NC_024121.1"/>
</dbReference>
<dbReference type="Pfam" id="PF05488">
    <property type="entry name" value="PAAR_motif"/>
    <property type="match status" value="1"/>
</dbReference>
<keyword evidence="2" id="KW-1185">Reference proteome</keyword>
<accession>A0A023W4Z3</accession>
<dbReference type="EMBL" id="KJ025957">
    <property type="protein sequence ID" value="AHY25409.1"/>
    <property type="molecule type" value="Genomic_DNA"/>
</dbReference>
<evidence type="ECO:0000313" key="1">
    <source>
        <dbReference type="EMBL" id="AHY25409.1"/>
    </source>
</evidence>
<organism evidence="1 2">
    <name type="scientific">Serratia phage PS2</name>
    <dbReference type="NCBI Taxonomy" id="1481112"/>
    <lineage>
        <taxon>Viruses</taxon>
        <taxon>Duplodnaviria</taxon>
        <taxon>Heunggongvirae</taxon>
        <taxon>Uroviricota</taxon>
        <taxon>Caudoviricetes</taxon>
        <taxon>Muldoonvirus</taxon>
        <taxon>Muldoonvirus PS2</taxon>
    </lineage>
</organism>
<dbReference type="GeneID" id="19485046"/>
<evidence type="ECO:0008006" key="3">
    <source>
        <dbReference type="Google" id="ProtNLM"/>
    </source>
</evidence>
<dbReference type="Proteomes" id="UP000024445">
    <property type="component" value="Segment"/>
</dbReference>
<dbReference type="KEGG" id="vg:19485046"/>
<protein>
    <recommendedName>
        <fullName evidence="3">Phospholipase</fullName>
    </recommendedName>
</protein>
<dbReference type="InterPro" id="IPR008727">
    <property type="entry name" value="PAAR_motif"/>
</dbReference>
<dbReference type="Gene3D" id="2.60.200.60">
    <property type="match status" value="1"/>
</dbReference>
<dbReference type="OrthoDB" id="23989at10239"/>
<sequence>MAGMSFDKALTAGHDAYPPTILNATQGKVFVEGIPALVDGDQITPHTKMTKPYDTHGGQVQGSTSKVFIGGKKAIMMADPVSCGDTVAQSSSKVFLK</sequence>